<sequence>VHEAVNTAQKIYEHKKRSKALKWLTKFSSRISIYGSALDMLAQHHPEYLALAWGSIKFIVIGLMNHEELVKELAKALCRIGDALPQAEFHLLLYPTTTMTNLIATLYVNIIKFSRRAMKWFSENRALHLIKSITHPYSLRFQDMVENIQETSQRIQSLALNLSLGELRKTRLELESSRRDQQSIHAIASETKAKLDCRQVVRDFAVDAIDLIIEAQIPVIWALGMQNNQPLFVAEDDAKYLVSQVLRQNHALLSERSAALSAARYQSATTMNEWFDLLGSALAGMQQAYFIIDLELVHRSIGGAMVWSQLFEQLFQALRFRGCTTVLKIAFLGSRMDHRKQLTEFDQKKIVQLPRAKAGRVTKASKGQRLHRERRTDRKKRQNTWFPKDAAVEMQLD</sequence>
<evidence type="ECO:0000313" key="4">
    <source>
        <dbReference type="Proteomes" id="UP000799444"/>
    </source>
</evidence>
<organism evidence="3 4">
    <name type="scientific">Polyplosphaeria fusca</name>
    <dbReference type="NCBI Taxonomy" id="682080"/>
    <lineage>
        <taxon>Eukaryota</taxon>
        <taxon>Fungi</taxon>
        <taxon>Dikarya</taxon>
        <taxon>Ascomycota</taxon>
        <taxon>Pezizomycotina</taxon>
        <taxon>Dothideomycetes</taxon>
        <taxon>Pleosporomycetidae</taxon>
        <taxon>Pleosporales</taxon>
        <taxon>Tetraplosphaeriaceae</taxon>
        <taxon>Polyplosphaeria</taxon>
    </lineage>
</organism>
<name>A0A9P4V4I5_9PLEO</name>
<feature type="non-terminal residue" evidence="3">
    <location>
        <position position="1"/>
    </location>
</feature>
<dbReference type="EMBL" id="ML996127">
    <property type="protein sequence ID" value="KAF2736243.1"/>
    <property type="molecule type" value="Genomic_DNA"/>
</dbReference>
<accession>A0A9P4V4I5</accession>
<evidence type="ECO:0000256" key="1">
    <source>
        <dbReference type="SAM" id="MobiDB-lite"/>
    </source>
</evidence>
<reference evidence="3" key="1">
    <citation type="journal article" date="2020" name="Stud. Mycol.">
        <title>101 Dothideomycetes genomes: a test case for predicting lifestyles and emergence of pathogens.</title>
        <authorList>
            <person name="Haridas S."/>
            <person name="Albert R."/>
            <person name="Binder M."/>
            <person name="Bloem J."/>
            <person name="Labutti K."/>
            <person name="Salamov A."/>
            <person name="Andreopoulos B."/>
            <person name="Baker S."/>
            <person name="Barry K."/>
            <person name="Bills G."/>
            <person name="Bluhm B."/>
            <person name="Cannon C."/>
            <person name="Castanera R."/>
            <person name="Culley D."/>
            <person name="Daum C."/>
            <person name="Ezra D."/>
            <person name="Gonzalez J."/>
            <person name="Henrissat B."/>
            <person name="Kuo A."/>
            <person name="Liang C."/>
            <person name="Lipzen A."/>
            <person name="Lutzoni F."/>
            <person name="Magnuson J."/>
            <person name="Mondo S."/>
            <person name="Nolan M."/>
            <person name="Ohm R."/>
            <person name="Pangilinan J."/>
            <person name="Park H.-J."/>
            <person name="Ramirez L."/>
            <person name="Alfaro M."/>
            <person name="Sun H."/>
            <person name="Tritt A."/>
            <person name="Yoshinaga Y."/>
            <person name="Zwiers L.-H."/>
            <person name="Turgeon B."/>
            <person name="Goodwin S."/>
            <person name="Spatafora J."/>
            <person name="Crous P."/>
            <person name="Grigoriev I."/>
        </authorList>
    </citation>
    <scope>NUCLEOTIDE SEQUENCE</scope>
    <source>
        <strain evidence="3">CBS 125425</strain>
    </source>
</reference>
<dbReference type="InterPro" id="IPR056125">
    <property type="entry name" value="DUF7708"/>
</dbReference>
<keyword evidence="4" id="KW-1185">Reference proteome</keyword>
<gene>
    <name evidence="3" type="ORF">EJ04DRAFT_598270</name>
</gene>
<protein>
    <recommendedName>
        <fullName evidence="2">DUF7708 domain-containing protein</fullName>
    </recommendedName>
</protein>
<feature type="compositionally biased region" description="Basic residues" evidence="1">
    <location>
        <begin position="366"/>
        <end position="382"/>
    </location>
</feature>
<feature type="region of interest" description="Disordered" evidence="1">
    <location>
        <begin position="359"/>
        <end position="384"/>
    </location>
</feature>
<evidence type="ECO:0000259" key="2">
    <source>
        <dbReference type="Pfam" id="PF24809"/>
    </source>
</evidence>
<feature type="domain" description="DUF7708" evidence="2">
    <location>
        <begin position="22"/>
        <end position="162"/>
    </location>
</feature>
<dbReference type="Pfam" id="PF24809">
    <property type="entry name" value="DUF7708"/>
    <property type="match status" value="1"/>
</dbReference>
<proteinExistence type="predicted"/>
<dbReference type="Proteomes" id="UP000799444">
    <property type="component" value="Unassembled WGS sequence"/>
</dbReference>
<dbReference type="OrthoDB" id="61900at2759"/>
<comment type="caution">
    <text evidence="3">The sequence shown here is derived from an EMBL/GenBank/DDBJ whole genome shotgun (WGS) entry which is preliminary data.</text>
</comment>
<dbReference type="AlphaFoldDB" id="A0A9P4V4I5"/>
<evidence type="ECO:0000313" key="3">
    <source>
        <dbReference type="EMBL" id="KAF2736243.1"/>
    </source>
</evidence>